<accession>A0A645IIY1</accession>
<organism evidence="1">
    <name type="scientific">bioreactor metagenome</name>
    <dbReference type="NCBI Taxonomy" id="1076179"/>
    <lineage>
        <taxon>unclassified sequences</taxon>
        <taxon>metagenomes</taxon>
        <taxon>ecological metagenomes</taxon>
    </lineage>
</organism>
<reference evidence="1" key="1">
    <citation type="submission" date="2019-08" db="EMBL/GenBank/DDBJ databases">
        <authorList>
            <person name="Kucharzyk K."/>
            <person name="Murdoch R.W."/>
            <person name="Higgins S."/>
            <person name="Loffler F."/>
        </authorList>
    </citation>
    <scope>NUCLEOTIDE SEQUENCE</scope>
</reference>
<dbReference type="AlphaFoldDB" id="A0A645IIY1"/>
<protein>
    <submittedName>
        <fullName evidence="1">Uncharacterized protein</fullName>
    </submittedName>
</protein>
<name>A0A645IIY1_9ZZZZ</name>
<sequence length="133" mass="15979">MYQRVFGQGFFRVCLMHAGALRRRLRLCPCLRILCLYYLLRLHKRGRFHQKGQALCRKPPCSNIELFQICLYRHMQRQGYINHLQIPHFLYHCCSGKALSFLRLLILRQGNHRHYSCLRTLLLSLQFPLHNMP</sequence>
<proteinExistence type="predicted"/>
<gene>
    <name evidence="1" type="ORF">SDC9_195870</name>
</gene>
<evidence type="ECO:0000313" key="1">
    <source>
        <dbReference type="EMBL" id="MPN48264.1"/>
    </source>
</evidence>
<comment type="caution">
    <text evidence="1">The sequence shown here is derived from an EMBL/GenBank/DDBJ whole genome shotgun (WGS) entry which is preliminary data.</text>
</comment>
<dbReference type="EMBL" id="VSSQ01110413">
    <property type="protein sequence ID" value="MPN48264.1"/>
    <property type="molecule type" value="Genomic_DNA"/>
</dbReference>